<dbReference type="PANTHER" id="PTHR43445">
    <property type="entry name" value="UDP-N-ACETYLMURAMATE--L-ALANINE LIGASE-RELATED"/>
    <property type="match status" value="1"/>
</dbReference>
<dbReference type="Gene3D" id="3.90.190.20">
    <property type="entry name" value="Mur ligase, C-terminal domain"/>
    <property type="match status" value="1"/>
</dbReference>
<dbReference type="InterPro" id="IPR013221">
    <property type="entry name" value="Mur_ligase_cen"/>
</dbReference>
<dbReference type="Gene3D" id="3.40.50.720">
    <property type="entry name" value="NAD(P)-binding Rossmann-like Domain"/>
    <property type="match status" value="1"/>
</dbReference>
<comment type="subcellular location">
    <subcellularLocation>
        <location evidence="1 14">Cytoplasm</location>
    </subcellularLocation>
</comment>
<keyword evidence="7 14" id="KW-0547">Nucleotide-binding</keyword>
<evidence type="ECO:0000256" key="14">
    <source>
        <dbReference type="HAMAP-Rule" id="MF_00046"/>
    </source>
</evidence>
<reference evidence="18" key="1">
    <citation type="submission" date="2015-08" db="EMBL/GenBank/DDBJ databases">
        <title>Candidatus Bacteriodes Periocalifornicus.</title>
        <authorList>
            <person name="McLean J.S."/>
            <person name="Kelley S."/>
        </authorList>
    </citation>
    <scope>NUCLEOTIDE SEQUENCE [LARGE SCALE GENOMIC DNA]</scope>
    <source>
        <strain evidence="18">12B</strain>
    </source>
</reference>
<evidence type="ECO:0000256" key="2">
    <source>
        <dbReference type="ARBA" id="ARBA00004752"/>
    </source>
</evidence>
<dbReference type="InterPro" id="IPR036615">
    <property type="entry name" value="Mur_ligase_C_dom_sf"/>
</dbReference>
<dbReference type="STRING" id="1702214.AL399_01235"/>
<keyword evidence="19" id="KW-1185">Reference proteome</keyword>
<keyword evidence="9 14" id="KW-0133">Cell shape</keyword>
<protein>
    <recommendedName>
        <fullName evidence="3 14">UDP-N-acetylmuramate--L-alanine ligase</fullName>
        <ecNumber evidence="3 14">6.3.2.8</ecNumber>
    </recommendedName>
    <alternativeName>
        <fullName evidence="14">UDP-N-acetylmuramoyl-L-alanine synthetase</fullName>
    </alternativeName>
</protein>
<evidence type="ECO:0000256" key="4">
    <source>
        <dbReference type="ARBA" id="ARBA00022490"/>
    </source>
</evidence>
<dbReference type="GO" id="GO:0005737">
    <property type="term" value="C:cytoplasm"/>
    <property type="evidence" value="ECO:0007669"/>
    <property type="project" value="UniProtKB-SubCell"/>
</dbReference>
<dbReference type="SUPFAM" id="SSF53623">
    <property type="entry name" value="MurD-like peptide ligases, catalytic domain"/>
    <property type="match status" value="1"/>
</dbReference>
<gene>
    <name evidence="14" type="primary">murC</name>
    <name evidence="18" type="ORF">AL399_01235</name>
</gene>
<feature type="domain" description="Mur ligase N-terminal catalytic" evidence="15">
    <location>
        <begin position="14"/>
        <end position="117"/>
    </location>
</feature>
<keyword evidence="11 14" id="KW-0131">Cell cycle</keyword>
<dbReference type="InterPro" id="IPR004101">
    <property type="entry name" value="Mur_ligase_C"/>
</dbReference>
<dbReference type="GO" id="GO:0009252">
    <property type="term" value="P:peptidoglycan biosynthetic process"/>
    <property type="evidence" value="ECO:0007669"/>
    <property type="project" value="UniProtKB-UniRule"/>
</dbReference>
<dbReference type="GO" id="GO:0008360">
    <property type="term" value="P:regulation of cell shape"/>
    <property type="evidence" value="ECO:0007669"/>
    <property type="project" value="UniProtKB-KW"/>
</dbReference>
<dbReference type="EC" id="6.3.2.8" evidence="3 14"/>
<evidence type="ECO:0000259" key="15">
    <source>
        <dbReference type="Pfam" id="PF01225"/>
    </source>
</evidence>
<evidence type="ECO:0000256" key="6">
    <source>
        <dbReference type="ARBA" id="ARBA00022618"/>
    </source>
</evidence>
<dbReference type="NCBIfam" id="TIGR01082">
    <property type="entry name" value="murC"/>
    <property type="match status" value="1"/>
</dbReference>
<feature type="binding site" evidence="14">
    <location>
        <begin position="125"/>
        <end position="131"/>
    </location>
    <ligand>
        <name>ATP</name>
        <dbReference type="ChEBI" id="CHEBI:30616"/>
    </ligand>
</feature>
<dbReference type="Proteomes" id="UP000054172">
    <property type="component" value="Unassembled WGS sequence"/>
</dbReference>
<dbReference type="GO" id="GO:0051301">
    <property type="term" value="P:cell division"/>
    <property type="evidence" value="ECO:0007669"/>
    <property type="project" value="UniProtKB-KW"/>
</dbReference>
<keyword evidence="12 14" id="KW-0961">Cell wall biogenesis/degradation</keyword>
<evidence type="ECO:0000256" key="9">
    <source>
        <dbReference type="ARBA" id="ARBA00022960"/>
    </source>
</evidence>
<keyword evidence="8 14" id="KW-0067">ATP-binding</keyword>
<evidence type="ECO:0000259" key="17">
    <source>
        <dbReference type="Pfam" id="PF08245"/>
    </source>
</evidence>
<dbReference type="AlphaFoldDB" id="A0A0Q4AZI2"/>
<organism evidence="18 19">
    <name type="scientific">Candidatus [Bacteroides] periocalifornicus</name>
    <dbReference type="NCBI Taxonomy" id="1702214"/>
    <lineage>
        <taxon>Bacteria</taxon>
        <taxon>Pseudomonadati</taxon>
        <taxon>Bacteroidota</taxon>
    </lineage>
</organism>
<comment type="catalytic activity">
    <reaction evidence="13 14">
        <text>UDP-N-acetyl-alpha-D-muramate + L-alanine + ATP = UDP-N-acetyl-alpha-D-muramoyl-L-alanine + ADP + phosphate + H(+)</text>
        <dbReference type="Rhea" id="RHEA:23372"/>
        <dbReference type="ChEBI" id="CHEBI:15378"/>
        <dbReference type="ChEBI" id="CHEBI:30616"/>
        <dbReference type="ChEBI" id="CHEBI:43474"/>
        <dbReference type="ChEBI" id="CHEBI:57972"/>
        <dbReference type="ChEBI" id="CHEBI:70757"/>
        <dbReference type="ChEBI" id="CHEBI:83898"/>
        <dbReference type="ChEBI" id="CHEBI:456216"/>
        <dbReference type="EC" id="6.3.2.8"/>
    </reaction>
</comment>
<comment type="caution">
    <text evidence="18">The sequence shown here is derived from an EMBL/GenBank/DDBJ whole genome shotgun (WGS) entry which is preliminary data.</text>
</comment>
<sequence length="465" mass="50919">MSSQTVDFQLLQRVYLLGIGGIGMSALARYFRRRGLQVAGYDLTPSQLTHELESEGMAIHYADSIELIPRDYRLPSASTLVIYTPAVPAGNAEVRYLIAQGHTLHKRAEILGLLSRNWTTVAVAGTHGKTTVSTMVAHVLSNTVGCDAILGGIAVNTGSNLVLKDRGKGLFVTEADEYDHSFLQLTPAVSVVTAVQADHLDIYGNLRGVEDAFIEFAMLNQHKKLIVNERTARLFSMLGLQLCTYGLGEQASYRAAKIHYEGLNSRFTVYRSDDAGLDVQIGLPGRFNVENTLACIAAVEAVGVPLEQQLPHLASFKGVRRRFEVRYNSRNLTYVDDYAHHPEEIAAVIQAVRVAFPGHRLVVVFQPHLYTRTRDLAVDFARALAGVDELLLLPIYPAREEPIEGVTSGLIAQLLPPSVPCLLLQQSELLPMLESIDFQVLVTMGAGSIGTMAEAIAELVRLKDC</sequence>
<dbReference type="Gene3D" id="3.40.1190.10">
    <property type="entry name" value="Mur-like, catalytic domain"/>
    <property type="match status" value="1"/>
</dbReference>
<dbReference type="EMBL" id="LIIK01000003">
    <property type="protein sequence ID" value="KQM09539.1"/>
    <property type="molecule type" value="Genomic_DNA"/>
</dbReference>
<dbReference type="PANTHER" id="PTHR43445:SF3">
    <property type="entry name" value="UDP-N-ACETYLMURAMATE--L-ALANINE LIGASE"/>
    <property type="match status" value="1"/>
</dbReference>
<dbReference type="InterPro" id="IPR005758">
    <property type="entry name" value="UDP-N-AcMur_Ala_ligase_MurC"/>
</dbReference>
<dbReference type="SUPFAM" id="SSF51984">
    <property type="entry name" value="MurCD N-terminal domain"/>
    <property type="match status" value="1"/>
</dbReference>
<comment type="pathway">
    <text evidence="2 14">Cell wall biogenesis; peptidoglycan biosynthesis.</text>
</comment>
<proteinExistence type="inferred from homology"/>
<dbReference type="InterPro" id="IPR050061">
    <property type="entry name" value="MurCDEF_pg_biosynth"/>
</dbReference>
<keyword evidence="10 14" id="KW-0573">Peptidoglycan synthesis</keyword>
<evidence type="ECO:0000256" key="12">
    <source>
        <dbReference type="ARBA" id="ARBA00023316"/>
    </source>
</evidence>
<dbReference type="Pfam" id="PF08245">
    <property type="entry name" value="Mur_ligase_M"/>
    <property type="match status" value="1"/>
</dbReference>
<feature type="domain" description="Mur ligase C-terminal" evidence="16">
    <location>
        <begin position="321"/>
        <end position="413"/>
    </location>
</feature>
<comment type="similarity">
    <text evidence="14">Belongs to the MurCDEF family.</text>
</comment>
<evidence type="ECO:0000256" key="8">
    <source>
        <dbReference type="ARBA" id="ARBA00022840"/>
    </source>
</evidence>
<dbReference type="HAMAP" id="MF_00046">
    <property type="entry name" value="MurC"/>
    <property type="match status" value="1"/>
</dbReference>
<evidence type="ECO:0000256" key="1">
    <source>
        <dbReference type="ARBA" id="ARBA00004496"/>
    </source>
</evidence>
<dbReference type="InterPro" id="IPR000713">
    <property type="entry name" value="Mur_ligase_N"/>
</dbReference>
<dbReference type="SUPFAM" id="SSF53244">
    <property type="entry name" value="MurD-like peptide ligases, peptide-binding domain"/>
    <property type="match status" value="1"/>
</dbReference>
<evidence type="ECO:0000259" key="16">
    <source>
        <dbReference type="Pfam" id="PF02875"/>
    </source>
</evidence>
<dbReference type="PATRIC" id="fig|1702214.3.peg.1723"/>
<evidence type="ECO:0000313" key="19">
    <source>
        <dbReference type="Proteomes" id="UP000054172"/>
    </source>
</evidence>
<keyword evidence="5 14" id="KW-0436">Ligase</keyword>
<dbReference type="Pfam" id="PF01225">
    <property type="entry name" value="Mur_ligase"/>
    <property type="match status" value="1"/>
</dbReference>
<name>A0A0Q4AZI2_9BACT</name>
<evidence type="ECO:0000256" key="3">
    <source>
        <dbReference type="ARBA" id="ARBA00012211"/>
    </source>
</evidence>
<dbReference type="GO" id="GO:0008763">
    <property type="term" value="F:UDP-N-acetylmuramate-L-alanine ligase activity"/>
    <property type="evidence" value="ECO:0007669"/>
    <property type="project" value="UniProtKB-UniRule"/>
</dbReference>
<keyword evidence="6 14" id="KW-0132">Cell division</keyword>
<evidence type="ECO:0000313" key="18">
    <source>
        <dbReference type="EMBL" id="KQM09539.1"/>
    </source>
</evidence>
<evidence type="ECO:0000256" key="11">
    <source>
        <dbReference type="ARBA" id="ARBA00023306"/>
    </source>
</evidence>
<dbReference type="GO" id="GO:0071555">
    <property type="term" value="P:cell wall organization"/>
    <property type="evidence" value="ECO:0007669"/>
    <property type="project" value="UniProtKB-KW"/>
</dbReference>
<evidence type="ECO:0000256" key="13">
    <source>
        <dbReference type="ARBA" id="ARBA00047833"/>
    </source>
</evidence>
<dbReference type="UniPathway" id="UPA00219"/>
<evidence type="ECO:0000256" key="7">
    <source>
        <dbReference type="ARBA" id="ARBA00022741"/>
    </source>
</evidence>
<comment type="function">
    <text evidence="14">Cell wall formation.</text>
</comment>
<evidence type="ECO:0000256" key="10">
    <source>
        <dbReference type="ARBA" id="ARBA00022984"/>
    </source>
</evidence>
<accession>A0A0Q4AZI2</accession>
<dbReference type="GO" id="GO:0005524">
    <property type="term" value="F:ATP binding"/>
    <property type="evidence" value="ECO:0007669"/>
    <property type="project" value="UniProtKB-UniRule"/>
</dbReference>
<dbReference type="InterPro" id="IPR036565">
    <property type="entry name" value="Mur-like_cat_sf"/>
</dbReference>
<keyword evidence="4 14" id="KW-0963">Cytoplasm</keyword>
<feature type="domain" description="Mur ligase central" evidence="17">
    <location>
        <begin position="123"/>
        <end position="299"/>
    </location>
</feature>
<evidence type="ECO:0000256" key="5">
    <source>
        <dbReference type="ARBA" id="ARBA00022598"/>
    </source>
</evidence>
<dbReference type="Pfam" id="PF02875">
    <property type="entry name" value="Mur_ligase_C"/>
    <property type="match status" value="1"/>
</dbReference>